<sequence>MQNSLLNNRFLQLKSQTENLAFVITKQAQSQTELETDNDLLRQKTRAALTPANQSVDVTRLQRELIEPK</sequence>
<organism evidence="1 2">
    <name type="scientific">Yersinia intermedia</name>
    <dbReference type="NCBI Taxonomy" id="631"/>
    <lineage>
        <taxon>Bacteria</taxon>
        <taxon>Pseudomonadati</taxon>
        <taxon>Pseudomonadota</taxon>
        <taxon>Gammaproteobacteria</taxon>
        <taxon>Enterobacterales</taxon>
        <taxon>Yersiniaceae</taxon>
        <taxon>Yersinia</taxon>
    </lineage>
</organism>
<dbReference type="GeneID" id="58046508"/>
<dbReference type="Proteomes" id="UP000424966">
    <property type="component" value="Chromosome"/>
</dbReference>
<protein>
    <submittedName>
        <fullName evidence="1">Uncharacterized protein</fullName>
    </submittedName>
</protein>
<dbReference type="RefSeq" id="WP_005182582.1">
    <property type="nucleotide sequence ID" value="NZ_CABHXO010000130.1"/>
</dbReference>
<reference evidence="1 2" key="1">
    <citation type="submission" date="2019-11" db="EMBL/GenBank/DDBJ databases">
        <title>FDA dAtabase for Regulatory Grade micrObial Sequences (FDA-ARGOS): Supporting development and validation of Infectious Disease Dx tests.</title>
        <authorList>
            <person name="Patel R."/>
            <person name="Rucinski S."/>
            <person name="Tallon L."/>
            <person name="Sadzewicz L."/>
            <person name="Vavikolanu K."/>
            <person name="Mehta A."/>
            <person name="Aluvathingal J."/>
            <person name="Nadendla S."/>
            <person name="Nandy P."/>
            <person name="Geyer C."/>
            <person name="Yan Y."/>
            <person name="Sichtig H."/>
        </authorList>
    </citation>
    <scope>NUCLEOTIDE SEQUENCE [LARGE SCALE GENOMIC DNA]</scope>
    <source>
        <strain evidence="1 2">FDAARGOS_729</strain>
    </source>
</reference>
<accession>A0ABX6F6U5</accession>
<dbReference type="EMBL" id="CP046294">
    <property type="protein sequence ID" value="QGR70601.1"/>
    <property type="molecule type" value="Genomic_DNA"/>
</dbReference>
<keyword evidence="2" id="KW-1185">Reference proteome</keyword>
<evidence type="ECO:0000313" key="1">
    <source>
        <dbReference type="EMBL" id="QGR70601.1"/>
    </source>
</evidence>
<evidence type="ECO:0000313" key="2">
    <source>
        <dbReference type="Proteomes" id="UP000424966"/>
    </source>
</evidence>
<gene>
    <name evidence="1" type="ORF">FOC37_09560</name>
</gene>
<proteinExistence type="predicted"/>
<name>A0ABX6F6U5_YERIN</name>